<dbReference type="EMBL" id="JARBHB010000001">
    <property type="protein sequence ID" value="KAJ8895401.1"/>
    <property type="molecule type" value="Genomic_DNA"/>
</dbReference>
<accession>A0ABQ9IGC2</accession>
<keyword evidence="3" id="KW-1185">Reference proteome</keyword>
<protein>
    <submittedName>
        <fullName evidence="2">Uncharacterized protein</fullName>
    </submittedName>
</protein>
<gene>
    <name evidence="2" type="ORF">PR048_000733</name>
</gene>
<evidence type="ECO:0000256" key="1">
    <source>
        <dbReference type="SAM" id="MobiDB-lite"/>
    </source>
</evidence>
<name>A0ABQ9IGC2_9NEOP</name>
<feature type="compositionally biased region" description="Basic and acidic residues" evidence="1">
    <location>
        <begin position="8"/>
        <end position="25"/>
    </location>
</feature>
<reference evidence="2 3" key="1">
    <citation type="submission" date="2023-02" db="EMBL/GenBank/DDBJ databases">
        <title>LHISI_Scaffold_Assembly.</title>
        <authorList>
            <person name="Stuart O.P."/>
            <person name="Cleave R."/>
            <person name="Magrath M.J.L."/>
            <person name="Mikheyev A.S."/>
        </authorList>
    </citation>
    <scope>NUCLEOTIDE SEQUENCE [LARGE SCALE GENOMIC DNA]</scope>
    <source>
        <strain evidence="2">Daus_M_001</strain>
        <tissue evidence="2">Leg muscle</tissue>
    </source>
</reference>
<proteinExistence type="predicted"/>
<organism evidence="2 3">
    <name type="scientific">Dryococelus australis</name>
    <dbReference type="NCBI Taxonomy" id="614101"/>
    <lineage>
        <taxon>Eukaryota</taxon>
        <taxon>Metazoa</taxon>
        <taxon>Ecdysozoa</taxon>
        <taxon>Arthropoda</taxon>
        <taxon>Hexapoda</taxon>
        <taxon>Insecta</taxon>
        <taxon>Pterygota</taxon>
        <taxon>Neoptera</taxon>
        <taxon>Polyneoptera</taxon>
        <taxon>Phasmatodea</taxon>
        <taxon>Verophasmatodea</taxon>
        <taxon>Anareolatae</taxon>
        <taxon>Phasmatidae</taxon>
        <taxon>Eurycanthinae</taxon>
        <taxon>Dryococelus</taxon>
    </lineage>
</organism>
<evidence type="ECO:0000313" key="3">
    <source>
        <dbReference type="Proteomes" id="UP001159363"/>
    </source>
</evidence>
<dbReference type="Proteomes" id="UP001159363">
    <property type="component" value="Chromosome 1"/>
</dbReference>
<feature type="region of interest" description="Disordered" evidence="1">
    <location>
        <begin position="1"/>
        <end position="25"/>
    </location>
</feature>
<evidence type="ECO:0000313" key="2">
    <source>
        <dbReference type="EMBL" id="KAJ8895401.1"/>
    </source>
</evidence>
<sequence>MPIPTSTKKRDDVGNRDFGDESRRSRADVAKLRVARSNMKTPSQADSNQWQYTNCCWVLVILNAEEKFLYTLQCSFPKLEVIGNTETFRILYLPSPSSVCHHRDYSPLTKANRVRLPAELRYRIFARGNRAGRCCLLVDFHRDLQSPPPPFHSGAVPYSLRSILIGSQDLDVKSRPNTFTHLLTCGICGGQREEVNGRPREVLDQPRPIAVISDSADDLTSLTCSRGLERPELFTNIGRCSRFVERRWRGAWINDTPNGGALSDSNHSCLRTRDSHSYTGSPNNCSEYPLFPLVHRSNSRLARKHLANPITARCEATANEHAAEAPVCRGVMSLAYRAPSISRIRSVAKYVRHLSFPPATVIGRQLFRHVVYNWEPEKNVSSLGAGTAVTERLVYSLPAKANQVQSPDFRKWESCRTMALVGVEDATSAILSFALFWASCVQEQLRKYRYVAPVSRGRIGNEIRYCQRPPTID</sequence>
<comment type="caution">
    <text evidence="2">The sequence shown here is derived from an EMBL/GenBank/DDBJ whole genome shotgun (WGS) entry which is preliminary data.</text>
</comment>